<proteinExistence type="predicted"/>
<organism evidence="3 4">
    <name type="scientific">Rhizobium lusitanum</name>
    <dbReference type="NCBI Taxonomy" id="293958"/>
    <lineage>
        <taxon>Bacteria</taxon>
        <taxon>Pseudomonadati</taxon>
        <taxon>Pseudomonadota</taxon>
        <taxon>Alphaproteobacteria</taxon>
        <taxon>Hyphomicrobiales</taxon>
        <taxon>Rhizobiaceae</taxon>
        <taxon>Rhizobium/Agrobacterium group</taxon>
        <taxon>Rhizobium</taxon>
    </lineage>
</organism>
<evidence type="ECO:0000259" key="2">
    <source>
        <dbReference type="Pfam" id="PF01569"/>
    </source>
</evidence>
<dbReference type="AlphaFoldDB" id="A0A1C3TX14"/>
<dbReference type="Pfam" id="PF01569">
    <property type="entry name" value="PAP2"/>
    <property type="match status" value="1"/>
</dbReference>
<sequence>MVFSPPSGGVILCRKATLIIDFNSLDREDRFPENLRPRTAGDTFIALFCLWWMLLGLFSLFPQIDLAVANAFFLPKQCLALARPDQICGIFPYGDDQHLRLLREVFFQLPYISAVILCWMLLQCWQHHGATFNTLRARNLKIALGSLLLGPVLIVNLWLKAFSGRPRPRQTDLFGGTLDFVHAGSFAGKCVSNCSFISGEAAAAGWLFCLIFIIPQPLRRAVALPIATVSVVIPALRVAFGGHYLSDAVLGWLSSLVIFAALLALSQTTHNRRISEN</sequence>
<gene>
    <name evidence="3" type="ORF">GA0061101_101127</name>
</gene>
<feature type="transmembrane region" description="Helical" evidence="1">
    <location>
        <begin position="196"/>
        <end position="214"/>
    </location>
</feature>
<keyword evidence="1" id="KW-0472">Membrane</keyword>
<feature type="transmembrane region" description="Helical" evidence="1">
    <location>
        <begin position="142"/>
        <end position="159"/>
    </location>
</feature>
<evidence type="ECO:0000256" key="1">
    <source>
        <dbReference type="SAM" id="Phobius"/>
    </source>
</evidence>
<name>A0A1C3TX14_9HYPH</name>
<dbReference type="Gene3D" id="1.20.144.10">
    <property type="entry name" value="Phosphatidic acid phosphatase type 2/haloperoxidase"/>
    <property type="match status" value="1"/>
</dbReference>
<reference evidence="3 4" key="1">
    <citation type="submission" date="2016-08" db="EMBL/GenBank/DDBJ databases">
        <authorList>
            <person name="Seilhamer J.J."/>
        </authorList>
    </citation>
    <scope>NUCLEOTIDE SEQUENCE [LARGE SCALE GENOMIC DNA]</scope>
    <source>
        <strain evidence="3 4">P1-7</strain>
    </source>
</reference>
<evidence type="ECO:0000313" key="3">
    <source>
        <dbReference type="EMBL" id="SCB07744.1"/>
    </source>
</evidence>
<evidence type="ECO:0000313" key="4">
    <source>
        <dbReference type="Proteomes" id="UP000199205"/>
    </source>
</evidence>
<feature type="transmembrane region" description="Helical" evidence="1">
    <location>
        <begin position="105"/>
        <end position="122"/>
    </location>
</feature>
<dbReference type="SUPFAM" id="SSF48317">
    <property type="entry name" value="Acid phosphatase/Vanadium-dependent haloperoxidase"/>
    <property type="match status" value="1"/>
</dbReference>
<dbReference type="InterPro" id="IPR036938">
    <property type="entry name" value="PAP2/HPO_sf"/>
</dbReference>
<dbReference type="InterPro" id="IPR000326">
    <property type="entry name" value="PAP2/HPO"/>
</dbReference>
<feature type="transmembrane region" description="Helical" evidence="1">
    <location>
        <begin position="221"/>
        <end position="242"/>
    </location>
</feature>
<keyword evidence="1" id="KW-1133">Transmembrane helix</keyword>
<dbReference type="EMBL" id="FMAF01000001">
    <property type="protein sequence ID" value="SCB07744.1"/>
    <property type="molecule type" value="Genomic_DNA"/>
</dbReference>
<feature type="transmembrane region" description="Helical" evidence="1">
    <location>
        <begin position="248"/>
        <end position="265"/>
    </location>
</feature>
<dbReference type="Proteomes" id="UP000199205">
    <property type="component" value="Unassembled WGS sequence"/>
</dbReference>
<protein>
    <submittedName>
        <fullName evidence="3">PAP2 superfamily protein</fullName>
    </submittedName>
</protein>
<feature type="transmembrane region" description="Helical" evidence="1">
    <location>
        <begin position="44"/>
        <end position="64"/>
    </location>
</feature>
<keyword evidence="1" id="KW-0812">Transmembrane</keyword>
<accession>A0A1C3TX14</accession>
<feature type="domain" description="Phosphatidic acid phosphatase type 2/haloperoxidase" evidence="2">
    <location>
        <begin position="143"/>
        <end position="267"/>
    </location>
</feature>